<proteinExistence type="inferred from homology"/>
<evidence type="ECO:0000256" key="6">
    <source>
        <dbReference type="ARBA" id="ARBA00023136"/>
    </source>
</evidence>
<dbReference type="InterPro" id="IPR039426">
    <property type="entry name" value="TonB-dep_rcpt-like"/>
</dbReference>
<comment type="subcellular location">
    <subcellularLocation>
        <location evidence="1 8">Cell outer membrane</location>
        <topology evidence="1 8">Multi-pass membrane protein</topology>
    </subcellularLocation>
</comment>
<dbReference type="HOGENOM" id="CLU_008287_19_3_5"/>
<organism evidence="11 12">
    <name type="scientific">Maritimibacter alkaliphilus HTCC2654</name>
    <dbReference type="NCBI Taxonomy" id="314271"/>
    <lineage>
        <taxon>Bacteria</taxon>
        <taxon>Pseudomonadati</taxon>
        <taxon>Pseudomonadota</taxon>
        <taxon>Alphaproteobacteria</taxon>
        <taxon>Rhodobacterales</taxon>
        <taxon>Roseobacteraceae</taxon>
        <taxon>Maritimibacter</taxon>
    </lineage>
</organism>
<feature type="domain" description="TonB-dependent receptor plug" evidence="10">
    <location>
        <begin position="53"/>
        <end position="165"/>
    </location>
</feature>
<gene>
    <name evidence="11" type="ORF">RB2654_15781</name>
</gene>
<evidence type="ECO:0000313" key="11">
    <source>
        <dbReference type="EMBL" id="EAQ14144.1"/>
    </source>
</evidence>
<evidence type="ECO:0000256" key="1">
    <source>
        <dbReference type="ARBA" id="ARBA00004571"/>
    </source>
</evidence>
<feature type="signal peptide" evidence="9">
    <location>
        <begin position="1"/>
        <end position="33"/>
    </location>
</feature>
<comment type="caution">
    <text evidence="11">The sequence shown here is derived from an EMBL/GenBank/DDBJ whole genome shotgun (WGS) entry which is preliminary data.</text>
</comment>
<dbReference type="eggNOG" id="COG4772">
    <property type="taxonomic scope" value="Bacteria"/>
</dbReference>
<evidence type="ECO:0000256" key="9">
    <source>
        <dbReference type="SAM" id="SignalP"/>
    </source>
</evidence>
<dbReference type="PANTHER" id="PTHR30069:SF41">
    <property type="entry name" value="HEME_HEMOPEXIN UTILIZATION PROTEIN C"/>
    <property type="match status" value="1"/>
</dbReference>
<evidence type="ECO:0000256" key="2">
    <source>
        <dbReference type="ARBA" id="ARBA00009810"/>
    </source>
</evidence>
<dbReference type="PROSITE" id="PS52016">
    <property type="entry name" value="TONB_DEPENDENT_REC_3"/>
    <property type="match status" value="1"/>
</dbReference>
<dbReference type="GO" id="GO:0015344">
    <property type="term" value="F:siderophore uptake transmembrane transporter activity"/>
    <property type="evidence" value="ECO:0007669"/>
    <property type="project" value="TreeGrafter"/>
</dbReference>
<name>A3VB31_9RHOB</name>
<dbReference type="RefSeq" id="WP_008333333.1">
    <property type="nucleotide sequence ID" value="NZ_CH902578.1"/>
</dbReference>
<dbReference type="EMBL" id="AAMT01000002">
    <property type="protein sequence ID" value="EAQ14144.1"/>
    <property type="molecule type" value="Genomic_DNA"/>
</dbReference>
<feature type="chain" id="PRO_5002661632" evidence="9">
    <location>
        <begin position="34"/>
        <end position="672"/>
    </location>
</feature>
<comment type="similarity">
    <text evidence="2 8">Belongs to the TonB-dependent receptor family.</text>
</comment>
<dbReference type="AlphaFoldDB" id="A3VB31"/>
<dbReference type="Pfam" id="PF07715">
    <property type="entry name" value="Plug"/>
    <property type="match status" value="1"/>
</dbReference>
<keyword evidence="6 8" id="KW-0472">Membrane</keyword>
<keyword evidence="7 8" id="KW-0998">Cell outer membrane</keyword>
<protein>
    <submittedName>
        <fullName evidence="11">Heme acquisition protein hasR</fullName>
    </submittedName>
</protein>
<evidence type="ECO:0000313" key="12">
    <source>
        <dbReference type="Proteomes" id="UP000002931"/>
    </source>
</evidence>
<evidence type="ECO:0000259" key="10">
    <source>
        <dbReference type="Pfam" id="PF07715"/>
    </source>
</evidence>
<dbReference type="InterPro" id="IPR036942">
    <property type="entry name" value="Beta-barrel_TonB_sf"/>
</dbReference>
<dbReference type="GO" id="GO:0044718">
    <property type="term" value="P:siderophore transmembrane transport"/>
    <property type="evidence" value="ECO:0007669"/>
    <property type="project" value="TreeGrafter"/>
</dbReference>
<sequence>MKTMEGMTMTAHVRLRAALLASAATCVSLPAFAQETFELDTVLLAESKREVQTDTAIAETEIDREEMDDRQAGTIAELVETVPGVNLINGNTPQGSGINIRGFGANGTYGTDQKVAIQLDGANVGSEELYRIGTQLYTDPELYKQVSVIRGIAGTFEYGSGIIGGLIRAETKDAIDITGGETGFKLRQTIQYGTNGSQLASSTIAAWQPTENFGVIGNYTYRMQDIPVDGSGAPITTQGYALPSYSVGMLYTFGNANEHSIRATYSDTNSTELDTPYDSFATTGGMFGNVDRTVHSRTATLRYEYDSPTTDLINFSANLSYADQQIDSAYVAGSSPLEGTPTFPFLQPLVDADHRYETTKLTLKNQSLFATGMIQHDLRIGAEYIFKERLDASSAPGGTDRRIAVFAVDDMTWGGLTFTPAVRYETQRVGGPAYAYYTNDAFMGGATARYEFGNSGFAVFASAAYTENLPIMDDLTNPAYMTQSEKAVSYEAGLSFDRGSVFLDGDQLSLKANVYRTNVRDITSYTTATAAPITNAMFYGVELEGSYSMASGFYTDVNANFSRGMDTTPGAGGNWAGTPADQLRVTVGKRWGEEYDLSWEAVYDFAMNRATTPTPASLVHNLRATYAPQDGFFGGAEFRLGVENLFDLNYTPHLATRAAPGRTFKFTVAKTF</sequence>
<keyword evidence="3 8" id="KW-0813">Transport</keyword>
<keyword evidence="4 8" id="KW-1134">Transmembrane beta strand</keyword>
<reference evidence="11 12" key="1">
    <citation type="journal article" date="2010" name="J. Bacteriol.">
        <title>Genome sequences of Pelagibaca bermudensis HTCC2601T and Maritimibacter alkaliphilus HTCC2654T, the type strains of two marine Roseobacter genera.</title>
        <authorList>
            <person name="Thrash J.C."/>
            <person name="Cho J.C."/>
            <person name="Ferriera S."/>
            <person name="Johnson J."/>
            <person name="Vergin K.L."/>
            <person name="Giovannoni S.J."/>
        </authorList>
    </citation>
    <scope>NUCLEOTIDE SEQUENCE [LARGE SCALE GENOMIC DNA]</scope>
    <source>
        <strain evidence="11 12">HTCC2654</strain>
    </source>
</reference>
<dbReference type="PANTHER" id="PTHR30069">
    <property type="entry name" value="TONB-DEPENDENT OUTER MEMBRANE RECEPTOR"/>
    <property type="match status" value="1"/>
</dbReference>
<accession>A3VB31</accession>
<evidence type="ECO:0000256" key="5">
    <source>
        <dbReference type="ARBA" id="ARBA00022692"/>
    </source>
</evidence>
<keyword evidence="12" id="KW-1185">Reference proteome</keyword>
<dbReference type="InterPro" id="IPR012910">
    <property type="entry name" value="Plug_dom"/>
</dbReference>
<dbReference type="Gene3D" id="2.170.130.10">
    <property type="entry name" value="TonB-dependent receptor, plug domain"/>
    <property type="match status" value="1"/>
</dbReference>
<dbReference type="Proteomes" id="UP000002931">
    <property type="component" value="Unassembled WGS sequence"/>
</dbReference>
<evidence type="ECO:0000256" key="4">
    <source>
        <dbReference type="ARBA" id="ARBA00022452"/>
    </source>
</evidence>
<dbReference type="InterPro" id="IPR037066">
    <property type="entry name" value="Plug_dom_sf"/>
</dbReference>
<keyword evidence="9" id="KW-0732">Signal</keyword>
<keyword evidence="5 8" id="KW-0812">Transmembrane</keyword>
<evidence type="ECO:0000256" key="3">
    <source>
        <dbReference type="ARBA" id="ARBA00022448"/>
    </source>
</evidence>
<dbReference type="Gene3D" id="2.40.170.20">
    <property type="entry name" value="TonB-dependent receptor, beta-barrel domain"/>
    <property type="match status" value="1"/>
</dbReference>
<dbReference type="STRING" id="314271.RB2654_15781"/>
<dbReference type="GO" id="GO:0009279">
    <property type="term" value="C:cell outer membrane"/>
    <property type="evidence" value="ECO:0007669"/>
    <property type="project" value="UniProtKB-SubCell"/>
</dbReference>
<evidence type="ECO:0000256" key="8">
    <source>
        <dbReference type="PROSITE-ProRule" id="PRU01360"/>
    </source>
</evidence>
<dbReference type="SUPFAM" id="SSF56935">
    <property type="entry name" value="Porins"/>
    <property type="match status" value="1"/>
</dbReference>
<evidence type="ECO:0000256" key="7">
    <source>
        <dbReference type="ARBA" id="ARBA00023237"/>
    </source>
</evidence>